<dbReference type="Gene3D" id="1.20.5.430">
    <property type="match status" value="1"/>
</dbReference>
<dbReference type="AlphaFoldDB" id="A0A4U5QU49"/>
<comment type="caution">
    <text evidence="3">The sequence shown here is derived from an EMBL/GenBank/DDBJ whole genome shotgun (WGS) entry which is preliminary data.</text>
</comment>
<evidence type="ECO:0000313" key="3">
    <source>
        <dbReference type="EMBL" id="TKS14151.1"/>
    </source>
</evidence>
<dbReference type="PANTHER" id="PTHR19424:SF0">
    <property type="entry name" value="HEAT SHOCK FACTOR BINDING PROTEIN 1"/>
    <property type="match status" value="1"/>
</dbReference>
<dbReference type="STRING" id="43335.A0A4U5QU49"/>
<dbReference type="GO" id="GO:0005829">
    <property type="term" value="C:cytosol"/>
    <property type="evidence" value="ECO:0007669"/>
    <property type="project" value="TreeGrafter"/>
</dbReference>
<dbReference type="GO" id="GO:0003714">
    <property type="term" value="F:transcription corepressor activity"/>
    <property type="evidence" value="ECO:0007669"/>
    <property type="project" value="InterPro"/>
</dbReference>
<feature type="region of interest" description="Disordered" evidence="2">
    <location>
        <begin position="104"/>
        <end position="126"/>
    </location>
</feature>
<evidence type="ECO:0000256" key="1">
    <source>
        <dbReference type="ARBA" id="ARBA00006349"/>
    </source>
</evidence>
<dbReference type="EMBL" id="RCHU01000113">
    <property type="protein sequence ID" value="TKS14151.1"/>
    <property type="molecule type" value="Genomic_DNA"/>
</dbReference>
<proteinExistence type="inferred from homology"/>
<dbReference type="Pfam" id="PF06825">
    <property type="entry name" value="HSBP1"/>
    <property type="match status" value="1"/>
</dbReference>
<accession>A0A4U5QU49</accession>
<dbReference type="GO" id="GO:0070370">
    <property type="term" value="P:cellular heat acclimation"/>
    <property type="evidence" value="ECO:0007669"/>
    <property type="project" value="TreeGrafter"/>
</dbReference>
<sequence length="126" mass="14209">MEGHDSEDPKQSTADMTAFVQHLLQQMQSRFQTMSDSIVSKNILTIVFTSLIWREKVSDILVCAFHYLWVHGHCLFCFLDFNALDEMGNRIDDLEKSIDELREEMGVEGSPSPLAPSKVKTGEGSA</sequence>
<organism evidence="3">
    <name type="scientific">Populus alba</name>
    <name type="common">White poplar</name>
    <dbReference type="NCBI Taxonomy" id="43335"/>
    <lineage>
        <taxon>Eukaryota</taxon>
        <taxon>Viridiplantae</taxon>
        <taxon>Streptophyta</taxon>
        <taxon>Embryophyta</taxon>
        <taxon>Tracheophyta</taxon>
        <taxon>Spermatophyta</taxon>
        <taxon>Magnoliopsida</taxon>
        <taxon>eudicotyledons</taxon>
        <taxon>Gunneridae</taxon>
        <taxon>Pentapetalae</taxon>
        <taxon>rosids</taxon>
        <taxon>fabids</taxon>
        <taxon>Malpighiales</taxon>
        <taxon>Salicaceae</taxon>
        <taxon>Saliceae</taxon>
        <taxon>Populus</taxon>
    </lineage>
</organism>
<gene>
    <name evidence="3" type="ORF">D5086_0000042250</name>
</gene>
<name>A0A4U5QU49_POPAL</name>
<reference evidence="3" key="1">
    <citation type="submission" date="2018-10" db="EMBL/GenBank/DDBJ databases">
        <title>Population genomic analysis revealed the cold adaptation of white poplar.</title>
        <authorList>
            <person name="Liu Y.-J."/>
        </authorList>
    </citation>
    <scope>NUCLEOTIDE SEQUENCE [LARGE SCALE GENOMIC DNA]</scope>
    <source>
        <strain evidence="3">PAL-ZL1</strain>
    </source>
</reference>
<evidence type="ECO:0008006" key="4">
    <source>
        <dbReference type="Google" id="ProtNLM"/>
    </source>
</evidence>
<evidence type="ECO:0000256" key="2">
    <source>
        <dbReference type="SAM" id="MobiDB-lite"/>
    </source>
</evidence>
<comment type="similarity">
    <text evidence="1">Belongs to the HSBP1 family.</text>
</comment>
<protein>
    <recommendedName>
        <fullName evidence="4">Heat shock factor-binding protein 1-like</fullName>
    </recommendedName>
</protein>
<dbReference type="PANTHER" id="PTHR19424">
    <property type="entry name" value="HEAT SHOCK FACTOR BINDING PROTEIN 1"/>
    <property type="match status" value="1"/>
</dbReference>
<dbReference type="GO" id="GO:0005634">
    <property type="term" value="C:nucleus"/>
    <property type="evidence" value="ECO:0007669"/>
    <property type="project" value="TreeGrafter"/>
</dbReference>
<dbReference type="InterPro" id="IPR009643">
    <property type="entry name" value="HS1-bd"/>
</dbReference>